<accession>A0ABM7NVE7</accession>
<dbReference type="Proteomes" id="UP001319045">
    <property type="component" value="Chromosome"/>
</dbReference>
<dbReference type="Pfam" id="PF13420">
    <property type="entry name" value="Acetyltransf_4"/>
    <property type="match status" value="1"/>
</dbReference>
<dbReference type="PANTHER" id="PTHR43072">
    <property type="entry name" value="N-ACETYLTRANSFERASE"/>
    <property type="match status" value="1"/>
</dbReference>
<dbReference type="PROSITE" id="PS51186">
    <property type="entry name" value="GNAT"/>
    <property type="match status" value="1"/>
</dbReference>
<dbReference type="RefSeq" id="WP_207154633.1">
    <property type="nucleotide sequence ID" value="NZ_AP024484.1"/>
</dbReference>
<evidence type="ECO:0000259" key="3">
    <source>
        <dbReference type="PROSITE" id="PS51186"/>
    </source>
</evidence>
<keyword evidence="2" id="KW-0012">Acyltransferase</keyword>
<name>A0ABM7NVE7_9BACT</name>
<proteinExistence type="predicted"/>
<evidence type="ECO:0000313" key="4">
    <source>
        <dbReference type="EMBL" id="BCS84461.1"/>
    </source>
</evidence>
<evidence type="ECO:0000313" key="5">
    <source>
        <dbReference type="Proteomes" id="UP001319045"/>
    </source>
</evidence>
<keyword evidence="5" id="KW-1185">Reference proteome</keyword>
<protein>
    <submittedName>
        <fullName evidence="4">GNAT family N-acetyltransferase</fullName>
    </submittedName>
</protein>
<organism evidence="4 5">
    <name type="scientific">Prevotella herbatica</name>
    <dbReference type="NCBI Taxonomy" id="2801997"/>
    <lineage>
        <taxon>Bacteria</taxon>
        <taxon>Pseudomonadati</taxon>
        <taxon>Bacteroidota</taxon>
        <taxon>Bacteroidia</taxon>
        <taxon>Bacteroidales</taxon>
        <taxon>Prevotellaceae</taxon>
        <taxon>Prevotella</taxon>
    </lineage>
</organism>
<dbReference type="SUPFAM" id="SSF55729">
    <property type="entry name" value="Acyl-CoA N-acyltransferases (Nat)"/>
    <property type="match status" value="1"/>
</dbReference>
<dbReference type="InterPro" id="IPR000182">
    <property type="entry name" value="GNAT_dom"/>
</dbReference>
<feature type="domain" description="N-acetyltransferase" evidence="3">
    <location>
        <begin position="1"/>
        <end position="169"/>
    </location>
</feature>
<sequence length="172" mass="20096">MTIRLATVDDAEELLKIYGPYVKDTAITFEYDVPTLEEFRNRIIKTLSRYPYLVAEENGKLIGYAYAGPFKERAAYQWAVETSLYLDRSYRGNGLGRILHDALCEALRKQGILNMNACVTYTSKEDEYLTHASLKFHKRLGYTIAAHFHKCGKKFDRWYDIIWMEKHIGEHK</sequence>
<keyword evidence="1" id="KW-0808">Transferase</keyword>
<gene>
    <name evidence="4" type="ORF">prwr041_03540</name>
</gene>
<dbReference type="Gene3D" id="3.40.630.30">
    <property type="match status" value="1"/>
</dbReference>
<reference evidence="4 5" key="1">
    <citation type="journal article" date="2022" name="Int. J. Syst. Evol. Microbiol.">
        <title>Prevotella herbatica sp. nov., a plant polysaccharide-decomposing anaerobic bacterium isolated from a methanogenic reactor.</title>
        <authorList>
            <person name="Uek A."/>
            <person name="Tonouchi A."/>
            <person name="Kaku N."/>
            <person name="Ueki K."/>
        </authorList>
    </citation>
    <scope>NUCLEOTIDE SEQUENCE [LARGE SCALE GENOMIC DNA]</scope>
    <source>
        <strain evidence="4 5">WR041</strain>
    </source>
</reference>
<dbReference type="InterPro" id="IPR016181">
    <property type="entry name" value="Acyl_CoA_acyltransferase"/>
</dbReference>
<dbReference type="EMBL" id="AP024484">
    <property type="protein sequence ID" value="BCS84461.1"/>
    <property type="molecule type" value="Genomic_DNA"/>
</dbReference>
<evidence type="ECO:0000256" key="1">
    <source>
        <dbReference type="ARBA" id="ARBA00022679"/>
    </source>
</evidence>
<evidence type="ECO:0000256" key="2">
    <source>
        <dbReference type="ARBA" id="ARBA00023315"/>
    </source>
</evidence>
<dbReference type="CDD" id="cd04301">
    <property type="entry name" value="NAT_SF"/>
    <property type="match status" value="1"/>
</dbReference>
<dbReference type="PANTHER" id="PTHR43072:SF23">
    <property type="entry name" value="UPF0039 PROTEIN C11D3.02C"/>
    <property type="match status" value="1"/>
</dbReference>